<evidence type="ECO:0000313" key="1">
    <source>
        <dbReference type="EMBL" id="THU40555.1"/>
    </source>
</evidence>
<keyword evidence="2" id="KW-1185">Reference proteome</keyword>
<protein>
    <submittedName>
        <fullName evidence="1">Uncharacterized protein</fullName>
    </submittedName>
</protein>
<dbReference type="Pfam" id="PF12306">
    <property type="entry name" value="PixA"/>
    <property type="match status" value="1"/>
</dbReference>
<accession>A0A4S8HYG5</accession>
<dbReference type="OrthoDB" id="8705346at2"/>
<organism evidence="1 2">
    <name type="scientific">Niastella caeni</name>
    <dbReference type="NCBI Taxonomy" id="2569763"/>
    <lineage>
        <taxon>Bacteria</taxon>
        <taxon>Pseudomonadati</taxon>
        <taxon>Bacteroidota</taxon>
        <taxon>Chitinophagia</taxon>
        <taxon>Chitinophagales</taxon>
        <taxon>Chitinophagaceae</taxon>
        <taxon>Niastella</taxon>
    </lineage>
</organism>
<dbReference type="EMBL" id="STFF01000001">
    <property type="protein sequence ID" value="THU40555.1"/>
    <property type="molecule type" value="Genomic_DNA"/>
</dbReference>
<name>A0A4S8HYG5_9BACT</name>
<dbReference type="AlphaFoldDB" id="A0A4S8HYG5"/>
<dbReference type="InterPro" id="IPR038712">
    <property type="entry name" value="PixA-like_sf"/>
</dbReference>
<dbReference type="Gene3D" id="2.60.40.3910">
    <property type="entry name" value="Inclusion body protein"/>
    <property type="match status" value="1"/>
</dbReference>
<dbReference type="InterPro" id="IPR021087">
    <property type="entry name" value="Uncharacterised_PixA/AidA"/>
</dbReference>
<dbReference type="Proteomes" id="UP000306918">
    <property type="component" value="Unassembled WGS sequence"/>
</dbReference>
<proteinExistence type="predicted"/>
<reference evidence="1 2" key="1">
    <citation type="submission" date="2019-04" db="EMBL/GenBank/DDBJ databases">
        <title>Niastella caeni sp. nov., isolated from activated sludge.</title>
        <authorList>
            <person name="Sheng M."/>
        </authorList>
    </citation>
    <scope>NUCLEOTIDE SEQUENCE [LARGE SCALE GENOMIC DNA]</scope>
    <source>
        <strain evidence="1 2">HX-2-15</strain>
    </source>
</reference>
<evidence type="ECO:0000313" key="2">
    <source>
        <dbReference type="Proteomes" id="UP000306918"/>
    </source>
</evidence>
<dbReference type="RefSeq" id="WP_136575048.1">
    <property type="nucleotide sequence ID" value="NZ_STFF01000001.1"/>
</dbReference>
<comment type="caution">
    <text evidence="1">The sequence shown here is derived from an EMBL/GenBank/DDBJ whole genome shotgun (WGS) entry which is preliminary data.</text>
</comment>
<gene>
    <name evidence="1" type="ORF">FAM09_00120</name>
</gene>
<sequence length="192" mass="21448">MEENTSNAIWLHFIVLTSLLTDRFNTASSDPLAPTPLSAEYIQVVKVSSTVNIKGDDIPDLSTSELNIIPHVLDITEDRATNLYLHAASDSFNYDSRVILYNVQTYKGDTILEGNGNLLFFEAKSTITPVSFNPLECGLTHRDFWFYHNKIFGTGTGNYGICIAIFQDNGNIFGFFELKLQLLIRPEDTSGV</sequence>